<dbReference type="Gene3D" id="3.40.1190.10">
    <property type="entry name" value="Mur-like, catalytic domain"/>
    <property type="match status" value="1"/>
</dbReference>
<feature type="binding site" evidence="19">
    <location>
        <begin position="126"/>
        <end position="132"/>
    </location>
    <ligand>
        <name>ATP</name>
        <dbReference type="ChEBI" id="CHEBI:30616"/>
    </ligand>
</feature>
<keyword evidence="14 19" id="KW-0131">Cell cycle</keyword>
<dbReference type="FunFam" id="3.40.50.720:FF:000046">
    <property type="entry name" value="UDP-N-acetylmuramate--L-alanine ligase"/>
    <property type="match status" value="1"/>
</dbReference>
<dbReference type="InterPro" id="IPR000713">
    <property type="entry name" value="Mur_ligase_N"/>
</dbReference>
<dbReference type="Pfam" id="PF01225">
    <property type="entry name" value="Mur_ligase"/>
    <property type="match status" value="1"/>
</dbReference>
<comment type="catalytic activity">
    <reaction evidence="16 19">
        <text>UDP-N-acetyl-alpha-D-muramate + L-alanine + ATP = UDP-N-acetyl-alpha-D-muramoyl-L-alanine + ADP + phosphate + H(+)</text>
        <dbReference type="Rhea" id="RHEA:23372"/>
        <dbReference type="ChEBI" id="CHEBI:15378"/>
        <dbReference type="ChEBI" id="CHEBI:30616"/>
        <dbReference type="ChEBI" id="CHEBI:43474"/>
        <dbReference type="ChEBI" id="CHEBI:57972"/>
        <dbReference type="ChEBI" id="CHEBI:70757"/>
        <dbReference type="ChEBI" id="CHEBI:83898"/>
        <dbReference type="ChEBI" id="CHEBI:456216"/>
        <dbReference type="EC" id="6.3.2.8"/>
    </reaction>
</comment>
<evidence type="ECO:0000256" key="15">
    <source>
        <dbReference type="ARBA" id="ARBA00023316"/>
    </source>
</evidence>
<evidence type="ECO:0000256" key="17">
    <source>
        <dbReference type="ARBA" id="ARBA00060592"/>
    </source>
</evidence>
<dbReference type="InterPro" id="IPR036615">
    <property type="entry name" value="Mur_ligase_C_dom_sf"/>
</dbReference>
<evidence type="ECO:0000256" key="2">
    <source>
        <dbReference type="ARBA" id="ARBA00004496"/>
    </source>
</evidence>
<evidence type="ECO:0000313" key="24">
    <source>
        <dbReference type="Proteomes" id="UP000001446"/>
    </source>
</evidence>
<evidence type="ECO:0000259" key="22">
    <source>
        <dbReference type="Pfam" id="PF08245"/>
    </source>
</evidence>
<evidence type="ECO:0000256" key="5">
    <source>
        <dbReference type="ARBA" id="ARBA00012211"/>
    </source>
</evidence>
<dbReference type="KEGG" id="ddc:Dd586_3531"/>
<feature type="domain" description="Mur ligase C-terminal" evidence="21">
    <location>
        <begin position="339"/>
        <end position="466"/>
    </location>
</feature>
<keyword evidence="15 19" id="KW-0961">Cell wall biogenesis/degradation</keyword>
<evidence type="ECO:0000256" key="1">
    <source>
        <dbReference type="ARBA" id="ARBA00003921"/>
    </source>
</evidence>
<accession>D2BWK8</accession>
<dbReference type="SUPFAM" id="SSF53623">
    <property type="entry name" value="MurD-like peptide ligases, catalytic domain"/>
    <property type="match status" value="1"/>
</dbReference>
<evidence type="ECO:0000256" key="6">
    <source>
        <dbReference type="ARBA" id="ARBA00021749"/>
    </source>
</evidence>
<dbReference type="GO" id="GO:0005737">
    <property type="term" value="C:cytoplasm"/>
    <property type="evidence" value="ECO:0007669"/>
    <property type="project" value="UniProtKB-SubCell"/>
</dbReference>
<feature type="domain" description="Mur ligase N-terminal catalytic" evidence="20">
    <location>
        <begin position="21"/>
        <end position="119"/>
    </location>
</feature>
<evidence type="ECO:0000256" key="10">
    <source>
        <dbReference type="ARBA" id="ARBA00022741"/>
    </source>
</evidence>
<dbReference type="Pfam" id="PF02875">
    <property type="entry name" value="Mur_ligase_C"/>
    <property type="match status" value="1"/>
</dbReference>
<dbReference type="PANTHER" id="PTHR43445:SF3">
    <property type="entry name" value="UDP-N-ACETYLMURAMATE--L-ALANINE LIGASE"/>
    <property type="match status" value="1"/>
</dbReference>
<dbReference type="InterPro" id="IPR013221">
    <property type="entry name" value="Mur_ligase_cen"/>
</dbReference>
<dbReference type="NCBIfam" id="TIGR01082">
    <property type="entry name" value="murC"/>
    <property type="match status" value="1"/>
</dbReference>
<evidence type="ECO:0000256" key="3">
    <source>
        <dbReference type="ARBA" id="ARBA00004752"/>
    </source>
</evidence>
<sequence>MNTQELAKLRSIVPEMHRVRHIHFVGIGGAGMGGIAEVLANEGYEISGSDLAPNAVTQQLTDLGARIYFHHRPENVNEASVVVVSSAIAADNPEIIAAHEARIPVIRRAEMLAELMRFRHGIAIAGTHGKTTTTAMVTSIYAEAGLDPTFVNGGLVKAAGTHARLGSSRYLIAEADESDASFLHLQPMVAIVTNIEADHMDTYQGDFENLKQTFINFLHNLPFYGHAVMCLDDAVIRELLPKVGRHITTYGFSEDADVRVADYRQVGAQGLFTLARQGKPLLNVTLNAPGRHNALNAAAAVAVATEEGIDDEAILRALVRFQGTGRRFDFLGEFPLQPVNGKSGSAMLVDDYGHHPTEVDATIKAARAGWPDKRLVMIFQPHRYTRTRDLYDDFAHVLSQVDVLLMLDVYPAGEAPIPGADSRSLCRTIRGRGKIDPIMVPDVETLPELLAQALQGDDLVLVQGAGNIGKLARRLAENRLQAKSTD</sequence>
<dbReference type="UniPathway" id="UPA00219"/>
<evidence type="ECO:0000256" key="19">
    <source>
        <dbReference type="HAMAP-Rule" id="MF_00046"/>
    </source>
</evidence>
<keyword evidence="24" id="KW-1185">Reference proteome</keyword>
<dbReference type="RefSeq" id="WP_012886162.1">
    <property type="nucleotide sequence ID" value="NC_013592.1"/>
</dbReference>
<dbReference type="GO" id="GO:0005524">
    <property type="term" value="F:ATP binding"/>
    <property type="evidence" value="ECO:0007669"/>
    <property type="project" value="UniProtKB-UniRule"/>
</dbReference>
<protein>
    <recommendedName>
        <fullName evidence="6 19">UDP-N-acetylmuramate--L-alanine ligase</fullName>
        <ecNumber evidence="5 19">6.3.2.8</ecNumber>
    </recommendedName>
    <alternativeName>
        <fullName evidence="18 19">UDP-N-acetylmuramoyl-L-alanine synthetase</fullName>
    </alternativeName>
</protein>
<evidence type="ECO:0000256" key="12">
    <source>
        <dbReference type="ARBA" id="ARBA00022960"/>
    </source>
</evidence>
<evidence type="ECO:0000256" key="18">
    <source>
        <dbReference type="ARBA" id="ARBA00079022"/>
    </source>
</evidence>
<dbReference type="InterPro" id="IPR005758">
    <property type="entry name" value="UDP-N-AcMur_Ala_ligase_MurC"/>
</dbReference>
<dbReference type="OrthoDB" id="9804126at2"/>
<gene>
    <name evidence="19" type="primary">murC</name>
    <name evidence="23" type="ordered locus">Dd586_3531</name>
</gene>
<dbReference type="Gene3D" id="3.90.190.20">
    <property type="entry name" value="Mur ligase, C-terminal domain"/>
    <property type="match status" value="1"/>
</dbReference>
<dbReference type="HAMAP" id="MF_00046">
    <property type="entry name" value="MurC"/>
    <property type="match status" value="1"/>
</dbReference>
<comment type="pathway">
    <text evidence="17">Glycan biosynthesis.</text>
</comment>
<comment type="subcellular location">
    <subcellularLocation>
        <location evidence="2 19">Cytoplasm</location>
    </subcellularLocation>
</comment>
<comment type="function">
    <text evidence="1 19">Cell wall formation.</text>
</comment>
<dbReference type="Proteomes" id="UP000001446">
    <property type="component" value="Chromosome"/>
</dbReference>
<keyword evidence="13 19" id="KW-0573">Peptidoglycan synthesis</keyword>
<dbReference type="GO" id="GO:0008360">
    <property type="term" value="P:regulation of cell shape"/>
    <property type="evidence" value="ECO:0007669"/>
    <property type="project" value="UniProtKB-KW"/>
</dbReference>
<evidence type="ECO:0000256" key="16">
    <source>
        <dbReference type="ARBA" id="ARBA00047833"/>
    </source>
</evidence>
<dbReference type="FunFam" id="3.40.1190.10:FF:000001">
    <property type="entry name" value="UDP-N-acetylmuramate--L-alanine ligase"/>
    <property type="match status" value="1"/>
</dbReference>
<evidence type="ECO:0000256" key="13">
    <source>
        <dbReference type="ARBA" id="ARBA00022984"/>
    </source>
</evidence>
<evidence type="ECO:0000256" key="4">
    <source>
        <dbReference type="ARBA" id="ARBA00010416"/>
    </source>
</evidence>
<keyword evidence="11 19" id="KW-0067">ATP-binding</keyword>
<dbReference type="InterPro" id="IPR004101">
    <property type="entry name" value="Mur_ligase_C"/>
</dbReference>
<dbReference type="GO" id="GO:0009252">
    <property type="term" value="P:peptidoglycan biosynthetic process"/>
    <property type="evidence" value="ECO:0007669"/>
    <property type="project" value="UniProtKB-UniRule"/>
</dbReference>
<keyword evidence="10 19" id="KW-0547">Nucleotide-binding</keyword>
<dbReference type="InterPro" id="IPR036565">
    <property type="entry name" value="Mur-like_cat_sf"/>
</dbReference>
<dbReference type="FunFam" id="3.90.190.20:FF:000001">
    <property type="entry name" value="UDP-N-acetylmuramate--L-alanine ligase"/>
    <property type="match status" value="1"/>
</dbReference>
<dbReference type="STRING" id="590409.Dd586_3531"/>
<dbReference type="eggNOG" id="COG0773">
    <property type="taxonomic scope" value="Bacteria"/>
</dbReference>
<dbReference type="GO" id="GO:0071555">
    <property type="term" value="P:cell wall organization"/>
    <property type="evidence" value="ECO:0007669"/>
    <property type="project" value="UniProtKB-KW"/>
</dbReference>
<dbReference type="SUPFAM" id="SSF53244">
    <property type="entry name" value="MurD-like peptide ligases, peptide-binding domain"/>
    <property type="match status" value="1"/>
</dbReference>
<evidence type="ECO:0000256" key="8">
    <source>
        <dbReference type="ARBA" id="ARBA00022598"/>
    </source>
</evidence>
<dbReference type="HOGENOM" id="CLU_028104_2_2_6"/>
<comment type="similarity">
    <text evidence="4 19">Belongs to the MurCDEF family.</text>
</comment>
<dbReference type="InterPro" id="IPR050061">
    <property type="entry name" value="MurCDEF_pg_biosynth"/>
</dbReference>
<evidence type="ECO:0000256" key="14">
    <source>
        <dbReference type="ARBA" id="ARBA00023306"/>
    </source>
</evidence>
<keyword evidence="8 19" id="KW-0436">Ligase</keyword>
<dbReference type="Pfam" id="PF08245">
    <property type="entry name" value="Mur_ligase_M"/>
    <property type="match status" value="1"/>
</dbReference>
<dbReference type="Gene3D" id="3.40.50.720">
    <property type="entry name" value="NAD(P)-binding Rossmann-like Domain"/>
    <property type="match status" value="1"/>
</dbReference>
<proteinExistence type="inferred from homology"/>
<dbReference type="EMBL" id="CP001836">
    <property type="protein sequence ID" value="ACZ78361.1"/>
    <property type="molecule type" value="Genomic_DNA"/>
</dbReference>
<dbReference type="PANTHER" id="PTHR43445">
    <property type="entry name" value="UDP-N-ACETYLMURAMATE--L-ALANINE LIGASE-RELATED"/>
    <property type="match status" value="1"/>
</dbReference>
<reference evidence="23" key="1">
    <citation type="submission" date="2009-12" db="EMBL/GenBank/DDBJ databases">
        <title>Complete sequence of Dickeya dadantii Ech586.</title>
        <authorList>
            <consortium name="US DOE Joint Genome Institute"/>
            <person name="Lucas S."/>
            <person name="Copeland A."/>
            <person name="Lapidus A."/>
            <person name="Glavina del Rio T."/>
            <person name="Tice H."/>
            <person name="Bruce D."/>
            <person name="Goodwin L."/>
            <person name="Pitluck S."/>
            <person name="Munk A.C."/>
            <person name="Brettin T."/>
            <person name="Detter J.C."/>
            <person name="Han C."/>
            <person name="Tapia R."/>
            <person name="Larimer F."/>
            <person name="Land M."/>
            <person name="Hauser L."/>
            <person name="Kyrpides N."/>
            <person name="Mikhailova N."/>
            <person name="Balakrishnan V."/>
            <person name="Glasner J."/>
            <person name="Perna N.T."/>
        </authorList>
    </citation>
    <scope>NUCLEOTIDE SEQUENCE [LARGE SCALE GENOMIC DNA]</scope>
    <source>
        <strain evidence="23">Ech586</strain>
    </source>
</reference>
<dbReference type="SUPFAM" id="SSF51984">
    <property type="entry name" value="MurCD N-terminal domain"/>
    <property type="match status" value="1"/>
</dbReference>
<keyword evidence="9 19" id="KW-0132">Cell division</keyword>
<dbReference type="EC" id="6.3.2.8" evidence="5 19"/>
<evidence type="ECO:0000313" key="23">
    <source>
        <dbReference type="EMBL" id="ACZ78361.1"/>
    </source>
</evidence>
<feature type="domain" description="Mur ligase central" evidence="22">
    <location>
        <begin position="124"/>
        <end position="304"/>
    </location>
</feature>
<evidence type="ECO:0000256" key="11">
    <source>
        <dbReference type="ARBA" id="ARBA00022840"/>
    </source>
</evidence>
<comment type="pathway">
    <text evidence="3 19">Cell wall biogenesis; peptidoglycan biosynthesis.</text>
</comment>
<dbReference type="GO" id="GO:0051301">
    <property type="term" value="P:cell division"/>
    <property type="evidence" value="ECO:0007669"/>
    <property type="project" value="UniProtKB-KW"/>
</dbReference>
<name>D2BWK8_DICZ5</name>
<dbReference type="AlphaFoldDB" id="D2BWK8"/>
<evidence type="ECO:0000259" key="21">
    <source>
        <dbReference type="Pfam" id="PF02875"/>
    </source>
</evidence>
<dbReference type="GO" id="GO:0008763">
    <property type="term" value="F:UDP-N-acetylmuramate-L-alanine ligase activity"/>
    <property type="evidence" value="ECO:0007669"/>
    <property type="project" value="UniProtKB-UniRule"/>
</dbReference>
<keyword evidence="12 19" id="KW-0133">Cell shape</keyword>
<evidence type="ECO:0000259" key="20">
    <source>
        <dbReference type="Pfam" id="PF01225"/>
    </source>
</evidence>
<organism evidence="23 24">
    <name type="scientific">Dickeya zeae (strain Ech586)</name>
    <name type="common">Dickeya dadantii (strain Ech586)</name>
    <dbReference type="NCBI Taxonomy" id="590409"/>
    <lineage>
        <taxon>Bacteria</taxon>
        <taxon>Pseudomonadati</taxon>
        <taxon>Pseudomonadota</taxon>
        <taxon>Gammaproteobacteria</taxon>
        <taxon>Enterobacterales</taxon>
        <taxon>Pectobacteriaceae</taxon>
        <taxon>Dickeya</taxon>
        <taxon>Dickeya parazeae</taxon>
    </lineage>
</organism>
<evidence type="ECO:0000256" key="7">
    <source>
        <dbReference type="ARBA" id="ARBA00022490"/>
    </source>
</evidence>
<keyword evidence="7 19" id="KW-0963">Cytoplasm</keyword>
<evidence type="ECO:0000256" key="9">
    <source>
        <dbReference type="ARBA" id="ARBA00022618"/>
    </source>
</evidence>